<dbReference type="SUPFAM" id="SSF56112">
    <property type="entry name" value="Protein kinase-like (PK-like)"/>
    <property type="match status" value="1"/>
</dbReference>
<dbReference type="FunFam" id="3.30.1120.30:FF:000001">
    <property type="entry name" value="Serine/threonine-protein kinase PLK"/>
    <property type="match status" value="1"/>
</dbReference>
<dbReference type="InterPro" id="IPR033701">
    <property type="entry name" value="POLO_box_1"/>
</dbReference>
<comment type="catalytic activity">
    <reaction evidence="10">
        <text>L-threonyl-[protein] + ATP = O-phospho-L-threonyl-[protein] + ADP + H(+)</text>
        <dbReference type="Rhea" id="RHEA:46608"/>
        <dbReference type="Rhea" id="RHEA-COMP:11060"/>
        <dbReference type="Rhea" id="RHEA-COMP:11605"/>
        <dbReference type="ChEBI" id="CHEBI:15378"/>
        <dbReference type="ChEBI" id="CHEBI:30013"/>
        <dbReference type="ChEBI" id="CHEBI:30616"/>
        <dbReference type="ChEBI" id="CHEBI:61977"/>
        <dbReference type="ChEBI" id="CHEBI:456216"/>
        <dbReference type="EC" id="2.7.11.21"/>
    </reaction>
</comment>
<dbReference type="InterPro" id="IPR033695">
    <property type="entry name" value="POLO_box_2"/>
</dbReference>
<keyword evidence="16" id="KW-1185">Reference proteome</keyword>
<dbReference type="GO" id="GO:0005524">
    <property type="term" value="F:ATP binding"/>
    <property type="evidence" value="ECO:0007669"/>
    <property type="project" value="UniProtKB-KW"/>
</dbReference>
<dbReference type="PANTHER" id="PTHR24345:SF0">
    <property type="entry name" value="CELL CYCLE SERINE_THREONINE-PROTEIN KINASE CDC5_MSD2"/>
    <property type="match status" value="1"/>
</dbReference>
<dbReference type="GO" id="GO:0005813">
    <property type="term" value="C:centrosome"/>
    <property type="evidence" value="ECO:0007669"/>
    <property type="project" value="TreeGrafter"/>
</dbReference>
<evidence type="ECO:0000259" key="13">
    <source>
        <dbReference type="PROSITE" id="PS50011"/>
    </source>
</evidence>
<dbReference type="Proteomes" id="UP000235965">
    <property type="component" value="Unassembled WGS sequence"/>
</dbReference>
<comment type="catalytic activity">
    <reaction evidence="11">
        <text>L-seryl-[protein] + ATP = O-phospho-L-seryl-[protein] + ADP + H(+)</text>
        <dbReference type="Rhea" id="RHEA:17989"/>
        <dbReference type="Rhea" id="RHEA-COMP:9863"/>
        <dbReference type="Rhea" id="RHEA-COMP:11604"/>
        <dbReference type="ChEBI" id="CHEBI:15378"/>
        <dbReference type="ChEBI" id="CHEBI:29999"/>
        <dbReference type="ChEBI" id="CHEBI:30616"/>
        <dbReference type="ChEBI" id="CHEBI:83421"/>
        <dbReference type="ChEBI" id="CHEBI:456216"/>
        <dbReference type="EC" id="2.7.11.21"/>
    </reaction>
</comment>
<evidence type="ECO:0000256" key="6">
    <source>
        <dbReference type="ARBA" id="ARBA00022737"/>
    </source>
</evidence>
<name>A0A2J7QXI4_9NEOP</name>
<keyword evidence="8" id="KW-0418">Kinase</keyword>
<evidence type="ECO:0000256" key="3">
    <source>
        <dbReference type="ARBA" id="ARBA00022490"/>
    </source>
</evidence>
<dbReference type="Pfam" id="PF00659">
    <property type="entry name" value="POLO_box"/>
    <property type="match status" value="2"/>
</dbReference>
<reference evidence="15 16" key="1">
    <citation type="submission" date="2017-12" db="EMBL/GenBank/DDBJ databases">
        <title>Hemimetabolous genomes reveal molecular basis of termite eusociality.</title>
        <authorList>
            <person name="Harrison M.C."/>
            <person name="Jongepier E."/>
            <person name="Robertson H.M."/>
            <person name="Arning N."/>
            <person name="Bitard-Feildel T."/>
            <person name="Chao H."/>
            <person name="Childers C.P."/>
            <person name="Dinh H."/>
            <person name="Doddapaneni H."/>
            <person name="Dugan S."/>
            <person name="Gowin J."/>
            <person name="Greiner C."/>
            <person name="Han Y."/>
            <person name="Hu H."/>
            <person name="Hughes D.S.T."/>
            <person name="Huylmans A.-K."/>
            <person name="Kemena C."/>
            <person name="Kremer L.P.M."/>
            <person name="Lee S.L."/>
            <person name="Lopez-Ezquerra A."/>
            <person name="Mallet L."/>
            <person name="Monroy-Kuhn J.M."/>
            <person name="Moser A."/>
            <person name="Murali S.C."/>
            <person name="Muzny D.M."/>
            <person name="Otani S."/>
            <person name="Piulachs M.-D."/>
            <person name="Poelchau M."/>
            <person name="Qu J."/>
            <person name="Schaub F."/>
            <person name="Wada-Katsumata A."/>
            <person name="Worley K.C."/>
            <person name="Xie Q."/>
            <person name="Ylla G."/>
            <person name="Poulsen M."/>
            <person name="Gibbs R.A."/>
            <person name="Schal C."/>
            <person name="Richards S."/>
            <person name="Belles X."/>
            <person name="Korb J."/>
            <person name="Bornberg-Bauer E."/>
        </authorList>
    </citation>
    <scope>NUCLEOTIDE SEQUENCE [LARGE SCALE GENOMIC DNA]</scope>
    <source>
        <tissue evidence="15">Whole body</tissue>
    </source>
</reference>
<dbReference type="InterPro" id="IPR000719">
    <property type="entry name" value="Prot_kinase_dom"/>
</dbReference>
<evidence type="ECO:0000256" key="4">
    <source>
        <dbReference type="ARBA" id="ARBA00022527"/>
    </source>
</evidence>
<evidence type="ECO:0000256" key="5">
    <source>
        <dbReference type="ARBA" id="ARBA00022679"/>
    </source>
</evidence>
<dbReference type="FunCoup" id="A0A2J7QXI4">
    <property type="interactions" value="450"/>
</dbReference>
<dbReference type="GO" id="GO:0007052">
    <property type="term" value="P:mitotic spindle organization"/>
    <property type="evidence" value="ECO:0007669"/>
    <property type="project" value="TreeGrafter"/>
</dbReference>
<dbReference type="PROSITE" id="PS50078">
    <property type="entry name" value="POLO_BOX"/>
    <property type="match status" value="2"/>
</dbReference>
<gene>
    <name evidence="15" type="ORF">B7P43_G10121</name>
</gene>
<dbReference type="GO" id="GO:0000776">
    <property type="term" value="C:kinetochore"/>
    <property type="evidence" value="ECO:0007669"/>
    <property type="project" value="TreeGrafter"/>
</dbReference>
<dbReference type="InParanoid" id="A0A2J7QXI4"/>
<organism evidence="15 16">
    <name type="scientific">Cryptotermes secundus</name>
    <dbReference type="NCBI Taxonomy" id="105785"/>
    <lineage>
        <taxon>Eukaryota</taxon>
        <taxon>Metazoa</taxon>
        <taxon>Ecdysozoa</taxon>
        <taxon>Arthropoda</taxon>
        <taxon>Hexapoda</taxon>
        <taxon>Insecta</taxon>
        <taxon>Pterygota</taxon>
        <taxon>Neoptera</taxon>
        <taxon>Polyneoptera</taxon>
        <taxon>Dictyoptera</taxon>
        <taxon>Blattodea</taxon>
        <taxon>Blattoidea</taxon>
        <taxon>Termitoidae</taxon>
        <taxon>Kalotermitidae</taxon>
        <taxon>Cryptotermitinae</taxon>
        <taxon>Cryptotermes</taxon>
    </lineage>
</organism>
<dbReference type="SMART" id="SM00220">
    <property type="entry name" value="S_TKc"/>
    <property type="match status" value="1"/>
</dbReference>
<dbReference type="PANTHER" id="PTHR24345">
    <property type="entry name" value="SERINE/THREONINE-PROTEIN KINASE PLK"/>
    <property type="match status" value="1"/>
</dbReference>
<dbReference type="InterPro" id="IPR000959">
    <property type="entry name" value="POLO_box_dom"/>
</dbReference>
<dbReference type="AlphaFoldDB" id="A0A2J7QXI4"/>
<evidence type="ECO:0000256" key="11">
    <source>
        <dbReference type="ARBA" id="ARBA00048347"/>
    </source>
</evidence>
<keyword evidence="9" id="KW-0067">ATP-binding</keyword>
<dbReference type="OrthoDB" id="408964at2759"/>
<evidence type="ECO:0000256" key="10">
    <source>
        <dbReference type="ARBA" id="ARBA00047802"/>
    </source>
</evidence>
<keyword evidence="5" id="KW-0808">Transferase</keyword>
<sequence>MFLGEDMVVKVGDFGLATQVDGDKRVTICGTPNYIAPEVLNKLSYSYEADVWAIGCIMYAMLVGQPPFETATLKETYARIVGNKYALPPLASEQARSLICELLQPKPEERPKLDEICKHEFFTSGYMPETLSPSCCYTMPKFASAALLSRAPQPQSQVIYQAPVLSQDLKSLMNSVSTLKIPSQKNPTTIAKFSPKDKAACSNPGAGSILTPARKDKDLRQSSLKQKLSSVLCPDKMTLCRKRSNNAATMYRFLSDCISKMPTATPSGNPPPVATVAPLFVSKWIDYSNKYGFGFQLSDKSVGVLFNDSTRISFTPDRSRVEFHDMHGKVTAHPHNSVPAPLHERLTLLRHFSQYMDEHLTEGGDIKHQPQVAVTNRHKSAVPHMKRWVRTNTAIIMELCNGTLQINFFKDHTKVIISAEKHGYMVTYINGDRLSCSYWLAHITQFSCEANIYDRLRFATAVVREFAELDGEEV</sequence>
<evidence type="ECO:0000256" key="1">
    <source>
        <dbReference type="ARBA" id="ARBA00004496"/>
    </source>
</evidence>
<evidence type="ECO:0000313" key="16">
    <source>
        <dbReference type="Proteomes" id="UP000235965"/>
    </source>
</evidence>
<dbReference type="GO" id="GO:0004674">
    <property type="term" value="F:protein serine/threonine kinase activity"/>
    <property type="evidence" value="ECO:0007669"/>
    <property type="project" value="UniProtKB-KW"/>
</dbReference>
<accession>A0A2J7QXI4</accession>
<keyword evidence="4" id="KW-0723">Serine/threonine-protein kinase</keyword>
<keyword evidence="7" id="KW-0547">Nucleotide-binding</keyword>
<dbReference type="CDD" id="cd13117">
    <property type="entry name" value="POLO_box_2"/>
    <property type="match status" value="1"/>
</dbReference>
<feature type="region of interest" description="Disordered" evidence="12">
    <location>
        <begin position="197"/>
        <end position="222"/>
    </location>
</feature>
<proteinExistence type="predicted"/>
<feature type="domain" description="POLO box" evidence="14">
    <location>
        <begin position="384"/>
        <end position="468"/>
    </location>
</feature>
<comment type="caution">
    <text evidence="15">The sequence shown here is derived from an EMBL/GenBank/DDBJ whole genome shotgun (WGS) entry which is preliminary data.</text>
</comment>
<keyword evidence="6" id="KW-0677">Repeat</keyword>
<dbReference type="EC" id="2.7.11.21" evidence="2"/>
<protein>
    <recommendedName>
        <fullName evidence="2">polo kinase</fullName>
        <ecNumber evidence="2">2.7.11.21</ecNumber>
    </recommendedName>
</protein>
<dbReference type="Gene3D" id="1.10.510.10">
    <property type="entry name" value="Transferase(Phosphotransferase) domain 1"/>
    <property type="match status" value="1"/>
</dbReference>
<feature type="domain" description="POLO box" evidence="14">
    <location>
        <begin position="280"/>
        <end position="358"/>
    </location>
</feature>
<dbReference type="CDD" id="cd13118">
    <property type="entry name" value="POLO_box_1"/>
    <property type="match status" value="1"/>
</dbReference>
<evidence type="ECO:0000313" key="15">
    <source>
        <dbReference type="EMBL" id="PNF33288.1"/>
    </source>
</evidence>
<dbReference type="SUPFAM" id="SSF82615">
    <property type="entry name" value="Polo-box domain"/>
    <property type="match status" value="2"/>
</dbReference>
<evidence type="ECO:0000256" key="7">
    <source>
        <dbReference type="ARBA" id="ARBA00022741"/>
    </source>
</evidence>
<dbReference type="EMBL" id="NEVH01009380">
    <property type="protein sequence ID" value="PNF33288.1"/>
    <property type="molecule type" value="Genomic_DNA"/>
</dbReference>
<dbReference type="PROSITE" id="PS50011">
    <property type="entry name" value="PROTEIN_KINASE_DOM"/>
    <property type="match status" value="1"/>
</dbReference>
<evidence type="ECO:0000256" key="8">
    <source>
        <dbReference type="ARBA" id="ARBA00022777"/>
    </source>
</evidence>
<dbReference type="Pfam" id="PF00069">
    <property type="entry name" value="Pkinase"/>
    <property type="match status" value="1"/>
</dbReference>
<dbReference type="STRING" id="105785.A0A2J7QXI4"/>
<evidence type="ECO:0000256" key="12">
    <source>
        <dbReference type="SAM" id="MobiDB-lite"/>
    </source>
</evidence>
<evidence type="ECO:0000256" key="9">
    <source>
        <dbReference type="ARBA" id="ARBA00022840"/>
    </source>
</evidence>
<dbReference type="GO" id="GO:0005737">
    <property type="term" value="C:cytoplasm"/>
    <property type="evidence" value="ECO:0007669"/>
    <property type="project" value="UniProtKB-SubCell"/>
</dbReference>
<evidence type="ECO:0000259" key="14">
    <source>
        <dbReference type="PROSITE" id="PS50078"/>
    </source>
</evidence>
<dbReference type="InterPro" id="IPR011009">
    <property type="entry name" value="Kinase-like_dom_sf"/>
</dbReference>
<dbReference type="Gene3D" id="3.30.1120.30">
    <property type="entry name" value="POLO box domain"/>
    <property type="match status" value="2"/>
</dbReference>
<keyword evidence="3" id="KW-0963">Cytoplasm</keyword>
<comment type="subcellular location">
    <subcellularLocation>
        <location evidence="1">Cytoplasm</location>
    </subcellularLocation>
</comment>
<dbReference type="InterPro" id="IPR036947">
    <property type="entry name" value="POLO_box_dom_sf"/>
</dbReference>
<dbReference type="GO" id="GO:0000922">
    <property type="term" value="C:spindle pole"/>
    <property type="evidence" value="ECO:0007669"/>
    <property type="project" value="TreeGrafter"/>
</dbReference>
<feature type="domain" description="Protein kinase" evidence="13">
    <location>
        <begin position="1"/>
        <end position="122"/>
    </location>
</feature>
<evidence type="ECO:0000256" key="2">
    <source>
        <dbReference type="ARBA" id="ARBA00012424"/>
    </source>
</evidence>
<dbReference type="GO" id="GO:0005634">
    <property type="term" value="C:nucleus"/>
    <property type="evidence" value="ECO:0007669"/>
    <property type="project" value="TreeGrafter"/>
</dbReference>